<feature type="site" description="Positions MEP for the nucleophilic attack" evidence="7">
    <location>
        <position position="209"/>
    </location>
</feature>
<dbReference type="AlphaFoldDB" id="X5GVN9"/>
<dbReference type="InterPro" id="IPR034683">
    <property type="entry name" value="IspD/TarI"/>
</dbReference>
<keyword evidence="5 7" id="KW-0548">Nucleotidyltransferase</keyword>
<organism evidence="8 9">
    <name type="scientific">Neorickettsia helminthoeca str. Oregon</name>
    <dbReference type="NCBI Taxonomy" id="1286528"/>
    <lineage>
        <taxon>Bacteria</taxon>
        <taxon>Pseudomonadati</taxon>
        <taxon>Pseudomonadota</taxon>
        <taxon>Alphaproteobacteria</taxon>
        <taxon>Rickettsiales</taxon>
        <taxon>Anaplasmataceae</taxon>
        <taxon>Neorickettsia</taxon>
    </lineage>
</organism>
<dbReference type="CDD" id="cd02516">
    <property type="entry name" value="CDP-ME_synthetase"/>
    <property type="match status" value="1"/>
</dbReference>
<dbReference type="Gene3D" id="3.90.550.10">
    <property type="entry name" value="Spore Coat Polysaccharide Biosynthesis Protein SpsA, Chain A"/>
    <property type="match status" value="1"/>
</dbReference>
<dbReference type="UniPathway" id="UPA00056">
    <property type="reaction ID" value="UER00093"/>
</dbReference>
<dbReference type="EMBL" id="CP007481">
    <property type="protein sequence ID" value="AHX11127.1"/>
    <property type="molecule type" value="Genomic_DNA"/>
</dbReference>
<evidence type="ECO:0000256" key="1">
    <source>
        <dbReference type="ARBA" id="ARBA00001282"/>
    </source>
</evidence>
<proteinExistence type="inferred from homology"/>
<comment type="pathway">
    <text evidence="2 7">Isoprenoid biosynthesis; isopentenyl diphosphate biosynthesis via DXP pathway; isopentenyl diphosphate from 1-deoxy-D-xylulose 5-phosphate: step 2/6.</text>
</comment>
<name>X5GVN9_9RICK</name>
<dbReference type="InterPro" id="IPR050088">
    <property type="entry name" value="IspD/TarI_cytidylyltransf_bact"/>
</dbReference>
<sequence length="224" mass="24713">MPRIAVVIVAGGSGSRMLSSGSPKQYLRFSGKAVLQHTIEAFLAHHEISRIQLVVNPLHDVYYSSILEIFDRRMVSSSKAGSTRAESVFSGLMDLKRHEPDYVLIHDAVRPLVSLGLIDAVIKHLLNGAQGVVPAIEVRDTVVKRRSDYVEGVLEREELVFLQTPQGFIFKEILDAYTASSGSYTDDVTLAETSGIKVKLIPGDQKNFKITFPFDLEVATLLLS</sequence>
<dbReference type="GO" id="GO:0050518">
    <property type="term" value="F:2-C-methyl-D-erythritol 4-phosphate cytidylyltransferase activity"/>
    <property type="evidence" value="ECO:0007669"/>
    <property type="project" value="UniProtKB-UniRule"/>
</dbReference>
<evidence type="ECO:0000256" key="6">
    <source>
        <dbReference type="ARBA" id="ARBA00023229"/>
    </source>
</evidence>
<dbReference type="PROSITE" id="PS01295">
    <property type="entry name" value="ISPD"/>
    <property type="match status" value="1"/>
</dbReference>
<dbReference type="FunFam" id="3.90.550.10:FF:000003">
    <property type="entry name" value="2-C-methyl-D-erythritol 4-phosphate cytidylyltransferase"/>
    <property type="match status" value="1"/>
</dbReference>
<feature type="site" description="Transition state stabilizer" evidence="7">
    <location>
        <position position="24"/>
    </location>
</feature>
<dbReference type="Proteomes" id="UP000023755">
    <property type="component" value="Chromosome"/>
</dbReference>
<dbReference type="InterPro" id="IPR001228">
    <property type="entry name" value="IspD"/>
</dbReference>
<keyword evidence="9" id="KW-1185">Reference proteome</keyword>
<evidence type="ECO:0000313" key="8">
    <source>
        <dbReference type="EMBL" id="AHX11127.1"/>
    </source>
</evidence>
<accession>X5GVN9</accession>
<protein>
    <recommendedName>
        <fullName evidence="7">2-C-methyl-D-erythritol 4-phosphate cytidylyltransferase</fullName>
        <ecNumber evidence="7">2.7.7.60</ecNumber>
    </recommendedName>
    <alternativeName>
        <fullName evidence="7">4-diphosphocytidyl-2C-methyl-D-erythritol synthase</fullName>
    </alternativeName>
    <alternativeName>
        <fullName evidence="7">MEP cytidylyltransferase</fullName>
        <shortName evidence="7">MCT</shortName>
    </alternativeName>
</protein>
<feature type="site" description="Positions MEP for the nucleophilic attack" evidence="7">
    <location>
        <position position="156"/>
    </location>
</feature>
<keyword evidence="6 7" id="KW-0414">Isoprene biosynthesis</keyword>
<dbReference type="EC" id="2.7.7.60" evidence="7"/>
<evidence type="ECO:0000256" key="5">
    <source>
        <dbReference type="ARBA" id="ARBA00022695"/>
    </source>
</evidence>
<dbReference type="SUPFAM" id="SSF53448">
    <property type="entry name" value="Nucleotide-diphospho-sugar transferases"/>
    <property type="match status" value="1"/>
</dbReference>
<evidence type="ECO:0000256" key="7">
    <source>
        <dbReference type="HAMAP-Rule" id="MF_00108"/>
    </source>
</evidence>
<dbReference type="Pfam" id="PF01128">
    <property type="entry name" value="IspD"/>
    <property type="match status" value="1"/>
</dbReference>
<dbReference type="OrthoDB" id="9804336at2"/>
<evidence type="ECO:0000256" key="3">
    <source>
        <dbReference type="ARBA" id="ARBA00009789"/>
    </source>
</evidence>
<gene>
    <name evidence="7 8" type="primary">ispD</name>
    <name evidence="8" type="ORF">NHE_0162</name>
</gene>
<dbReference type="NCBIfam" id="TIGR00453">
    <property type="entry name" value="ispD"/>
    <property type="match status" value="1"/>
</dbReference>
<comment type="function">
    <text evidence="7">Catalyzes the formation of 4-diphosphocytidyl-2-C-methyl-D-erythritol from CTP and 2-C-methyl-D-erythritol 4-phosphate (MEP).</text>
</comment>
<evidence type="ECO:0000256" key="2">
    <source>
        <dbReference type="ARBA" id="ARBA00004787"/>
    </source>
</evidence>
<dbReference type="STRING" id="1286528.NHE_0162"/>
<dbReference type="PANTHER" id="PTHR32125:SF4">
    <property type="entry name" value="2-C-METHYL-D-ERYTHRITOL 4-PHOSPHATE CYTIDYLYLTRANSFERASE, CHLOROPLASTIC"/>
    <property type="match status" value="1"/>
</dbReference>
<dbReference type="KEGG" id="nhm:NHE_0162"/>
<dbReference type="GO" id="GO:0019288">
    <property type="term" value="P:isopentenyl diphosphate biosynthetic process, methylerythritol 4-phosphate pathway"/>
    <property type="evidence" value="ECO:0007669"/>
    <property type="project" value="UniProtKB-UniRule"/>
</dbReference>
<keyword evidence="4 7" id="KW-0808">Transferase</keyword>
<dbReference type="InterPro" id="IPR018294">
    <property type="entry name" value="ISPD_synthase_CS"/>
</dbReference>
<dbReference type="PANTHER" id="PTHR32125">
    <property type="entry name" value="2-C-METHYL-D-ERYTHRITOL 4-PHOSPHATE CYTIDYLYLTRANSFERASE, CHLOROPLASTIC"/>
    <property type="match status" value="1"/>
</dbReference>
<dbReference type="InterPro" id="IPR029044">
    <property type="entry name" value="Nucleotide-diphossugar_trans"/>
</dbReference>
<dbReference type="RefSeq" id="WP_038558886.1">
    <property type="nucleotide sequence ID" value="NZ_CP007481.1"/>
</dbReference>
<comment type="catalytic activity">
    <reaction evidence="1 7">
        <text>2-C-methyl-D-erythritol 4-phosphate + CTP + H(+) = 4-CDP-2-C-methyl-D-erythritol + diphosphate</text>
        <dbReference type="Rhea" id="RHEA:13429"/>
        <dbReference type="ChEBI" id="CHEBI:15378"/>
        <dbReference type="ChEBI" id="CHEBI:33019"/>
        <dbReference type="ChEBI" id="CHEBI:37563"/>
        <dbReference type="ChEBI" id="CHEBI:57823"/>
        <dbReference type="ChEBI" id="CHEBI:58262"/>
        <dbReference type="EC" id="2.7.7.60"/>
    </reaction>
</comment>
<reference evidence="8 9" key="1">
    <citation type="submission" date="2014-03" db="EMBL/GenBank/DDBJ databases">
        <title>Sequencing and Comparison of Genomes and Transcriptome Profiles of Human Ehrlichiosis Agents.</title>
        <authorList>
            <person name="Lin M."/>
            <person name="Daugherty S.C."/>
            <person name="Nagaraj S."/>
            <person name="Cheng Z."/>
            <person name="Xiong Q."/>
            <person name="Lin F.-Y."/>
            <person name="Sengamalay N."/>
            <person name="Ott S."/>
            <person name="Godinez A."/>
            <person name="Tallon L.J."/>
            <person name="Sadzewicz L."/>
            <person name="Fraser C.M."/>
            <person name="Dunning Hotopp J.C."/>
            <person name="Rikihisa Y."/>
        </authorList>
    </citation>
    <scope>NUCLEOTIDE SEQUENCE [LARGE SCALE GENOMIC DNA]</scope>
    <source>
        <strain evidence="8 9">Oregon</strain>
    </source>
</reference>
<feature type="site" description="Transition state stabilizer" evidence="7">
    <location>
        <position position="16"/>
    </location>
</feature>
<evidence type="ECO:0000313" key="9">
    <source>
        <dbReference type="Proteomes" id="UP000023755"/>
    </source>
</evidence>
<dbReference type="HAMAP" id="MF_00108">
    <property type="entry name" value="IspD"/>
    <property type="match status" value="1"/>
</dbReference>
<evidence type="ECO:0000256" key="4">
    <source>
        <dbReference type="ARBA" id="ARBA00022679"/>
    </source>
</evidence>
<dbReference type="HOGENOM" id="CLU_061281_2_2_5"/>
<comment type="similarity">
    <text evidence="3 7">Belongs to the IspD/TarI cytidylyltransferase family. IspD subfamily.</text>
</comment>